<dbReference type="SUPFAM" id="SSF103473">
    <property type="entry name" value="MFS general substrate transporter"/>
    <property type="match status" value="1"/>
</dbReference>
<sequence length="429" mass="44042">MSYGCCWRRIANRYPVALIALAQLFGTSLWFTPNAVLMPMLSDWQITGTGAAALSQLTAAVQGGFILGTLVLGLAGLADRFAARRLFMASCLLGALTNLALLVAPGLVSATGLRVLTGLALAGIYPIGLKLMVQIAPQRAGAALGWLVGMLVLGTSLPHGLAALQNSGDLELPWGTAVGAASLLAVIGAGLVATLKTPAPASISPPMATHAATSASSYSSSPLPAPPPSIISRATRGLAAWQHPGFVRGALGYFGHMWELYTLWALVPLLLAQMASLTGETLSSVQLALHSFVVIAVGAPGCVMGGWLSRSWGSLWVARLGLAGSVVLTLIFVAAMEMEASYAILLGLLALWSLLAVIDSPQFSALAASGTPIELQASALAMMNAFGFSLSLVSIALLAPWVASHGSLVLLALLPGPLLGLLALARTVK</sequence>
<dbReference type="Pfam" id="PF07690">
    <property type="entry name" value="MFS_1"/>
    <property type="match status" value="1"/>
</dbReference>
<name>A0A558HE31_9GAMM</name>
<evidence type="ECO:0000256" key="1">
    <source>
        <dbReference type="ARBA" id="ARBA00022692"/>
    </source>
</evidence>
<dbReference type="STRING" id="553385.GCA_000591415_01159"/>
<feature type="transmembrane region" description="Helical" evidence="4">
    <location>
        <begin position="51"/>
        <end position="74"/>
    </location>
</feature>
<dbReference type="PANTHER" id="PTHR23521">
    <property type="entry name" value="TRANSPORTER MFS SUPERFAMILY"/>
    <property type="match status" value="1"/>
</dbReference>
<evidence type="ECO:0000313" key="6">
    <source>
        <dbReference type="EMBL" id="TVU67386.1"/>
    </source>
</evidence>
<proteinExistence type="predicted"/>
<dbReference type="EMBL" id="VNFH01000015">
    <property type="protein sequence ID" value="TVU67386.1"/>
    <property type="molecule type" value="Genomic_DNA"/>
</dbReference>
<dbReference type="InterPro" id="IPR036259">
    <property type="entry name" value="MFS_trans_sf"/>
</dbReference>
<keyword evidence="3 4" id="KW-0472">Membrane</keyword>
<feature type="transmembrane region" description="Helical" evidence="4">
    <location>
        <begin position="12"/>
        <end position="31"/>
    </location>
</feature>
<keyword evidence="2 4" id="KW-1133">Transmembrane helix</keyword>
<comment type="caution">
    <text evidence="6">The sequence shown here is derived from an EMBL/GenBank/DDBJ whole genome shotgun (WGS) entry which is preliminary data.</text>
</comment>
<feature type="transmembrane region" description="Helical" evidence="4">
    <location>
        <begin position="174"/>
        <end position="195"/>
    </location>
</feature>
<dbReference type="PROSITE" id="PS50850">
    <property type="entry name" value="MFS"/>
    <property type="match status" value="1"/>
</dbReference>
<feature type="transmembrane region" description="Helical" evidence="4">
    <location>
        <begin position="287"/>
        <end position="308"/>
    </location>
</feature>
<keyword evidence="7" id="KW-1185">Reference proteome</keyword>
<reference evidence="6 7" key="1">
    <citation type="submission" date="2019-07" db="EMBL/GenBank/DDBJ databases">
        <title>Diversity of Bacteria from Kongsfjorden, Arctic.</title>
        <authorList>
            <person name="Yu Y."/>
        </authorList>
    </citation>
    <scope>NUCLEOTIDE SEQUENCE [LARGE SCALE GENOMIC DNA]</scope>
    <source>
        <strain evidence="6 7">SM1923</strain>
    </source>
</reference>
<dbReference type="GO" id="GO:0022857">
    <property type="term" value="F:transmembrane transporter activity"/>
    <property type="evidence" value="ECO:0007669"/>
    <property type="project" value="InterPro"/>
</dbReference>
<dbReference type="InterPro" id="IPR011701">
    <property type="entry name" value="MFS"/>
</dbReference>
<keyword evidence="1 4" id="KW-0812">Transmembrane</keyword>
<gene>
    <name evidence="6" type="ORF">FQP86_16960</name>
</gene>
<feature type="transmembrane region" description="Helical" evidence="4">
    <location>
        <begin position="113"/>
        <end position="133"/>
    </location>
</feature>
<dbReference type="Gene3D" id="1.20.1250.20">
    <property type="entry name" value="MFS general substrate transporter like domains"/>
    <property type="match status" value="1"/>
</dbReference>
<dbReference type="OrthoDB" id="9781976at2"/>
<dbReference type="Proteomes" id="UP000319941">
    <property type="component" value="Unassembled WGS sequence"/>
</dbReference>
<evidence type="ECO:0000256" key="4">
    <source>
        <dbReference type="SAM" id="Phobius"/>
    </source>
</evidence>
<feature type="transmembrane region" description="Helical" evidence="4">
    <location>
        <begin position="408"/>
        <end position="425"/>
    </location>
</feature>
<feature type="transmembrane region" description="Helical" evidence="4">
    <location>
        <begin position="340"/>
        <end position="358"/>
    </location>
</feature>
<feature type="domain" description="Major facilitator superfamily (MFS) profile" evidence="5">
    <location>
        <begin position="1"/>
        <end position="429"/>
    </location>
</feature>
<feature type="transmembrane region" description="Helical" evidence="4">
    <location>
        <begin position="140"/>
        <end position="162"/>
    </location>
</feature>
<dbReference type="AlphaFoldDB" id="A0A558HE31"/>
<evidence type="ECO:0000313" key="7">
    <source>
        <dbReference type="Proteomes" id="UP000319941"/>
    </source>
</evidence>
<dbReference type="PANTHER" id="PTHR23521:SF3">
    <property type="entry name" value="MFS TRANSPORTER"/>
    <property type="match status" value="1"/>
</dbReference>
<accession>A0A558HE31</accession>
<feature type="transmembrane region" description="Helical" evidence="4">
    <location>
        <begin position="86"/>
        <end position="107"/>
    </location>
</feature>
<evidence type="ECO:0000256" key="3">
    <source>
        <dbReference type="ARBA" id="ARBA00023136"/>
    </source>
</evidence>
<organism evidence="6 7">
    <name type="scientific">Cobetia crustatorum</name>
    <dbReference type="NCBI Taxonomy" id="553385"/>
    <lineage>
        <taxon>Bacteria</taxon>
        <taxon>Pseudomonadati</taxon>
        <taxon>Pseudomonadota</taxon>
        <taxon>Gammaproteobacteria</taxon>
        <taxon>Oceanospirillales</taxon>
        <taxon>Halomonadaceae</taxon>
        <taxon>Cobetia</taxon>
    </lineage>
</organism>
<protein>
    <submittedName>
        <fullName evidence="6">MFS transporter</fullName>
    </submittedName>
</protein>
<feature type="transmembrane region" description="Helical" evidence="4">
    <location>
        <begin position="379"/>
        <end position="402"/>
    </location>
</feature>
<evidence type="ECO:0000259" key="5">
    <source>
        <dbReference type="PROSITE" id="PS50850"/>
    </source>
</evidence>
<evidence type="ECO:0000256" key="2">
    <source>
        <dbReference type="ARBA" id="ARBA00022989"/>
    </source>
</evidence>
<feature type="transmembrane region" description="Helical" evidence="4">
    <location>
        <begin position="258"/>
        <end position="275"/>
    </location>
</feature>
<dbReference type="GO" id="GO:0005886">
    <property type="term" value="C:plasma membrane"/>
    <property type="evidence" value="ECO:0007669"/>
    <property type="project" value="TreeGrafter"/>
</dbReference>
<dbReference type="InterPro" id="IPR020846">
    <property type="entry name" value="MFS_dom"/>
</dbReference>
<feature type="transmembrane region" description="Helical" evidence="4">
    <location>
        <begin position="315"/>
        <end position="334"/>
    </location>
</feature>